<dbReference type="InterPro" id="IPR015424">
    <property type="entry name" value="PyrdxlP-dep_Trfase"/>
</dbReference>
<protein>
    <submittedName>
        <fullName evidence="5">Alanine--glyoxylate aminotransferase family protein</fullName>
    </submittedName>
</protein>
<dbReference type="InterPro" id="IPR015421">
    <property type="entry name" value="PyrdxlP-dep_Trfase_major"/>
</dbReference>
<keyword evidence="3" id="KW-0663">Pyridoxal phosphate</keyword>
<dbReference type="PANTHER" id="PTHR21152">
    <property type="entry name" value="AMINOTRANSFERASE CLASS V"/>
    <property type="match status" value="1"/>
</dbReference>
<evidence type="ECO:0000256" key="2">
    <source>
        <dbReference type="ARBA" id="ARBA00009236"/>
    </source>
</evidence>
<dbReference type="InterPro" id="IPR015422">
    <property type="entry name" value="PyrdxlP-dep_Trfase_small"/>
</dbReference>
<dbReference type="Gene3D" id="3.90.1150.10">
    <property type="entry name" value="Aspartate Aminotransferase, domain 1"/>
    <property type="match status" value="1"/>
</dbReference>
<dbReference type="Pfam" id="PF00266">
    <property type="entry name" value="Aminotran_5"/>
    <property type="match status" value="1"/>
</dbReference>
<dbReference type="Gene3D" id="3.40.640.10">
    <property type="entry name" value="Type I PLP-dependent aspartate aminotransferase-like (Major domain)"/>
    <property type="match status" value="1"/>
</dbReference>
<dbReference type="PANTHER" id="PTHR21152:SF40">
    <property type="entry name" value="ALANINE--GLYOXYLATE AMINOTRANSFERASE"/>
    <property type="match status" value="1"/>
</dbReference>
<evidence type="ECO:0000256" key="3">
    <source>
        <dbReference type="ARBA" id="ARBA00022898"/>
    </source>
</evidence>
<dbReference type="InterPro" id="IPR000192">
    <property type="entry name" value="Aminotrans_V_dom"/>
</dbReference>
<keyword evidence="6" id="KW-1185">Reference proteome</keyword>
<gene>
    <name evidence="5" type="ORF">EM20IM_01060</name>
</gene>
<sequence length="382" mass="42383">MVFAYNFNDMSSSKISSLQIPKRLLMGPGPSIVADSILEKMSKAPVGHLDPYFLSLMDEIKVMLREVFQTTNEFTFPISGTGSAGMEFCLVNLVEPQDTILVGINGLFGRRIADLALKLGAHVHTLEVGWGEAIEAEQLEQALKKVKPNLVALVHAETSTGICNPLEELAPIISKSGALFILDTVTSLGGCPVFIDRWSVDATFSATQKCIGAPPGLSPVSFSPKAMEKVAQRKTKIPSWYFDCSLLYGYWGSERSYHHTAPINNNYGLHEALRLILEEGLQKRWERHKNAHLQLKKALSELGLEFFTPENRRLWQLNAVRVPQDKDEAFLRKKLLDQYGIEIGPGLGPLKGKIWRIGLMAEGANQENVAKLLESLKQVLKS</sequence>
<organism evidence="5 6">
    <name type="scientific">Candidatus Methylacidiphilum infernorum</name>
    <dbReference type="NCBI Taxonomy" id="511746"/>
    <lineage>
        <taxon>Bacteria</taxon>
        <taxon>Pseudomonadati</taxon>
        <taxon>Verrucomicrobiota</taxon>
        <taxon>Methylacidiphilae</taxon>
        <taxon>Methylacidiphilales</taxon>
        <taxon>Methylacidiphilaceae</taxon>
        <taxon>Methylacidiphilum (ex Ratnadevi et al. 2023)</taxon>
    </lineage>
</organism>
<dbReference type="EMBL" id="CP065956">
    <property type="protein sequence ID" value="QSR86993.1"/>
    <property type="molecule type" value="Genomic_DNA"/>
</dbReference>
<comment type="similarity">
    <text evidence="2">Belongs to the class-V pyridoxal-phosphate-dependent aminotransferase family.</text>
</comment>
<keyword evidence="5" id="KW-0808">Transferase</keyword>
<evidence type="ECO:0000256" key="1">
    <source>
        <dbReference type="ARBA" id="ARBA00001933"/>
    </source>
</evidence>
<evidence type="ECO:0000313" key="5">
    <source>
        <dbReference type="EMBL" id="QSR86993.1"/>
    </source>
</evidence>
<name>A0ABX7PWE2_9BACT</name>
<evidence type="ECO:0000313" key="6">
    <source>
        <dbReference type="Proteomes" id="UP000663088"/>
    </source>
</evidence>
<dbReference type="GO" id="GO:0008483">
    <property type="term" value="F:transaminase activity"/>
    <property type="evidence" value="ECO:0007669"/>
    <property type="project" value="UniProtKB-KW"/>
</dbReference>
<dbReference type="SUPFAM" id="SSF53383">
    <property type="entry name" value="PLP-dependent transferases"/>
    <property type="match status" value="1"/>
</dbReference>
<proteinExistence type="inferred from homology"/>
<accession>A0ABX7PWE2</accession>
<evidence type="ECO:0000259" key="4">
    <source>
        <dbReference type="Pfam" id="PF00266"/>
    </source>
</evidence>
<comment type="cofactor">
    <cofactor evidence="1">
        <name>pyridoxal 5'-phosphate</name>
        <dbReference type="ChEBI" id="CHEBI:597326"/>
    </cofactor>
</comment>
<dbReference type="Proteomes" id="UP000663088">
    <property type="component" value="Chromosome"/>
</dbReference>
<feature type="domain" description="Aminotransferase class V" evidence="4">
    <location>
        <begin position="47"/>
        <end position="346"/>
    </location>
</feature>
<dbReference type="PIRSF" id="PIRSF000524">
    <property type="entry name" value="SPT"/>
    <property type="match status" value="1"/>
</dbReference>
<reference evidence="5 6" key="1">
    <citation type="submission" date="2020-12" db="EMBL/GenBank/DDBJ databases">
        <authorList>
            <person name="Awala S.I."/>
            <person name="Gwak J.-H."/>
            <person name="Kim S.-J."/>
            <person name="Rhee S.-K."/>
        </authorList>
    </citation>
    <scope>NUCLEOTIDE SEQUENCE [LARGE SCALE GENOMIC DNA]</scope>
    <source>
        <strain evidence="5 6">IT5</strain>
    </source>
</reference>
<dbReference type="InterPro" id="IPR024169">
    <property type="entry name" value="SP_NH2Trfase/AEP_transaminase"/>
</dbReference>
<keyword evidence="5" id="KW-0032">Aminotransferase</keyword>